<organism evidence="4 5">
    <name type="scientific">Aldrovandia affinis</name>
    <dbReference type="NCBI Taxonomy" id="143900"/>
    <lineage>
        <taxon>Eukaryota</taxon>
        <taxon>Metazoa</taxon>
        <taxon>Chordata</taxon>
        <taxon>Craniata</taxon>
        <taxon>Vertebrata</taxon>
        <taxon>Euteleostomi</taxon>
        <taxon>Actinopterygii</taxon>
        <taxon>Neopterygii</taxon>
        <taxon>Teleostei</taxon>
        <taxon>Notacanthiformes</taxon>
        <taxon>Halosauridae</taxon>
        <taxon>Aldrovandia</taxon>
    </lineage>
</organism>
<sequence>MLQEGGINHSSLPQTAPLQPFLCSVPDDLQQERDYLRAQVFPELDALCRTRGTRFKAVDLLWSGGGETAGAGEGKGEGCPLLSSQRLKIGLDQIGRSPFFLCLLGHRYGPCRPENSLPLHPTGAGWEGLSPVERNLYVASRNGYPWVLRGRNRTCSLTELEITQTLLTDGPRASFFYFRDYSSREEEGTDEELLSAWASQTEYERGRVRELKTRIVDSGLPVRFFRTLHELGELVRTDWIGVIDQLYPSDTHSRCFGQQSSFMHGCHDSCVEERSRWFVPWAQAGEAFESLDAFALSVTHPPSERRHREIEKSILLLGGARGCGKSSLAARWLQEFWKKNPGILVISQFQGFCSCSTDVRSLLRRWTMLLRQAHYGAQAEWSERVEERVELRPLSQVVQAFSAAAALGPCVLVLDGLDQLTGTLGLSKQQVKELQWLPAALPSRCKLIVTAASTDLSHKTLTLRRDVQVLSCPGQSDPVARRNVFLRHLALPGKEVPENVLHTIVGKKPALPLVFLAILGCELRTCGVLREEDEEEELLGRYLEAESLAELWALLRGWVWDVLCLLRLSHSGLSEEEALSLLEHLGYRKALRVPPQNWALFRSAAGPWVRERPDSQLTLAHQSLGQAVDLLLLKAAGGSRSRREYRRALVQLFQRRGDSTASRTRALEEVPWSLEKSKAWGELHTFLTDLDTLEFLSGSPAQTQLKTDVVRYWTLLAQEGYDPFTSFQTLVHSPVRASGGRRAAVTGDVGPGEEEAAPTMAFITEAEGDGPEPNVLQEPEVKGRLMAFCAELLFCLGKILEAEQTLLWTEALLQQAAGPEKGTTRLLLNTQQGLTELCLHMRQPHRAETYCRRALDTARALTSACPRGTEDVQLTQGQLLCQLCQLLLAIGRSDDVPGILEEIRAVNHPSAHPCAEATVALLLGLYESRHGDAAAAETCFRAALATRRRWYGTEHQLVAEVEESLADVLGKSYQETADSRGGEAAELYRHVIQLKGQEARLHPPASPLARPIGCSLTIALVKLGTLLLVNSSQGERAEAVSLLERAFDLRARLLSPDHQLTREVAEILSSANAGLGRPSATLSPRPTHNPQKRQTVKGTSMNSPRNSQLDISEEQSSYISGQTALTPSPNRDGDWDQKRNRSAQRPWTACQASVFGPQSSISHLDLSPRRAPSDRARVLHRSAWFHLPGQYPIQHPHRQIRPNTDMLISICTGRQTDRYAQTQTSRITTTQTDMCKYGQTDMPLHRQTYTPQHRHADKRLYRQTSRITTTQIDRYATADSGTH</sequence>
<dbReference type="PANTHER" id="PTHR19860">
    <property type="entry name" value="DDB1- AND CUL4-ASSOCIATED FACTOR 12-RELATED"/>
    <property type="match status" value="1"/>
</dbReference>
<gene>
    <name evidence="4" type="ORF">AAFF_G00174170</name>
</gene>
<dbReference type="InterPro" id="IPR051191">
    <property type="entry name" value="DCAF12"/>
</dbReference>
<evidence type="ECO:0000256" key="1">
    <source>
        <dbReference type="ARBA" id="ARBA00022737"/>
    </source>
</evidence>
<dbReference type="InterPro" id="IPR007111">
    <property type="entry name" value="NACHT_NTPase"/>
</dbReference>
<dbReference type="Gene3D" id="3.40.50.300">
    <property type="entry name" value="P-loop containing nucleotide triphosphate hydrolases"/>
    <property type="match status" value="1"/>
</dbReference>
<proteinExistence type="predicted"/>
<name>A0AAD7T135_9TELE</name>
<dbReference type="InterPro" id="IPR011990">
    <property type="entry name" value="TPR-like_helical_dom_sf"/>
</dbReference>
<evidence type="ECO:0000313" key="5">
    <source>
        <dbReference type="Proteomes" id="UP001221898"/>
    </source>
</evidence>
<feature type="compositionally biased region" description="Polar residues" evidence="2">
    <location>
        <begin position="1080"/>
        <end position="1089"/>
    </location>
</feature>
<evidence type="ECO:0000259" key="3">
    <source>
        <dbReference type="Pfam" id="PF05729"/>
    </source>
</evidence>
<comment type="caution">
    <text evidence="4">The sequence shown here is derived from an EMBL/GenBank/DDBJ whole genome shotgun (WGS) entry which is preliminary data.</text>
</comment>
<keyword evidence="1" id="KW-0677">Repeat</keyword>
<feature type="region of interest" description="Disordered" evidence="2">
    <location>
        <begin position="1071"/>
        <end position="1154"/>
    </location>
</feature>
<keyword evidence="5" id="KW-1185">Reference proteome</keyword>
<feature type="compositionally biased region" description="Polar residues" evidence="2">
    <location>
        <begin position="1096"/>
        <end position="1129"/>
    </location>
</feature>
<evidence type="ECO:0000313" key="4">
    <source>
        <dbReference type="EMBL" id="KAJ8411411.1"/>
    </source>
</evidence>
<dbReference type="SUPFAM" id="SSF52540">
    <property type="entry name" value="P-loop containing nucleoside triphosphate hydrolases"/>
    <property type="match status" value="1"/>
</dbReference>
<evidence type="ECO:0000256" key="2">
    <source>
        <dbReference type="SAM" id="MobiDB-lite"/>
    </source>
</evidence>
<accession>A0AAD7T135</accession>
<dbReference type="EMBL" id="JAINUG010000023">
    <property type="protein sequence ID" value="KAJ8411411.1"/>
    <property type="molecule type" value="Genomic_DNA"/>
</dbReference>
<feature type="domain" description="NACHT" evidence="3">
    <location>
        <begin position="315"/>
        <end position="467"/>
    </location>
</feature>
<dbReference type="Pfam" id="PF05729">
    <property type="entry name" value="NACHT"/>
    <property type="match status" value="1"/>
</dbReference>
<dbReference type="PANTHER" id="PTHR19860:SF18">
    <property type="entry name" value="DUF4062 DOMAIN-CONTAINING PROTEIN"/>
    <property type="match status" value="1"/>
</dbReference>
<dbReference type="Proteomes" id="UP001221898">
    <property type="component" value="Unassembled WGS sequence"/>
</dbReference>
<dbReference type="InterPro" id="IPR027417">
    <property type="entry name" value="P-loop_NTPase"/>
</dbReference>
<reference evidence="4" key="1">
    <citation type="journal article" date="2023" name="Science">
        <title>Genome structures resolve the early diversification of teleost fishes.</title>
        <authorList>
            <person name="Parey E."/>
            <person name="Louis A."/>
            <person name="Montfort J."/>
            <person name="Bouchez O."/>
            <person name="Roques C."/>
            <person name="Iampietro C."/>
            <person name="Lluch J."/>
            <person name="Castinel A."/>
            <person name="Donnadieu C."/>
            <person name="Desvignes T."/>
            <person name="Floi Bucao C."/>
            <person name="Jouanno E."/>
            <person name="Wen M."/>
            <person name="Mejri S."/>
            <person name="Dirks R."/>
            <person name="Jansen H."/>
            <person name="Henkel C."/>
            <person name="Chen W.J."/>
            <person name="Zahm M."/>
            <person name="Cabau C."/>
            <person name="Klopp C."/>
            <person name="Thompson A.W."/>
            <person name="Robinson-Rechavi M."/>
            <person name="Braasch I."/>
            <person name="Lecointre G."/>
            <person name="Bobe J."/>
            <person name="Postlethwait J.H."/>
            <person name="Berthelot C."/>
            <person name="Roest Crollius H."/>
            <person name="Guiguen Y."/>
        </authorList>
    </citation>
    <scope>NUCLEOTIDE SEQUENCE</scope>
    <source>
        <strain evidence="4">NC1722</strain>
    </source>
</reference>
<dbReference type="GO" id="GO:0080008">
    <property type="term" value="C:Cul4-RING E3 ubiquitin ligase complex"/>
    <property type="evidence" value="ECO:0007669"/>
    <property type="project" value="TreeGrafter"/>
</dbReference>
<dbReference type="Pfam" id="PF13374">
    <property type="entry name" value="TPR_10"/>
    <property type="match status" value="2"/>
</dbReference>
<dbReference type="Gene3D" id="1.25.40.10">
    <property type="entry name" value="Tetratricopeptide repeat domain"/>
    <property type="match status" value="1"/>
</dbReference>
<protein>
    <recommendedName>
        <fullName evidence="3">NACHT domain-containing protein</fullName>
    </recommendedName>
</protein>